<reference evidence="2 3" key="1">
    <citation type="submission" date="2015-07" db="EMBL/GenBank/DDBJ databases">
        <title>The genome of Habropoda laboriosa.</title>
        <authorList>
            <person name="Pan H."/>
            <person name="Kapheim K."/>
        </authorList>
    </citation>
    <scope>NUCLEOTIDE SEQUENCE [LARGE SCALE GENOMIC DNA]</scope>
    <source>
        <strain evidence="2">0110345459</strain>
    </source>
</reference>
<protein>
    <submittedName>
        <fullName evidence="2">Uncharacterized protein</fullName>
    </submittedName>
</protein>
<sequence length="49" mass="5484">MRVKVVNSLTEPGVSRKRNELSGATQTSPASTLTENIGDTFFRRDGRFR</sequence>
<accession>A0A0L7R7Q1</accession>
<feature type="compositionally biased region" description="Polar residues" evidence="1">
    <location>
        <begin position="22"/>
        <end position="37"/>
    </location>
</feature>
<evidence type="ECO:0000313" key="3">
    <source>
        <dbReference type="Proteomes" id="UP000053825"/>
    </source>
</evidence>
<keyword evidence="3" id="KW-1185">Reference proteome</keyword>
<gene>
    <name evidence="2" type="ORF">WH47_11912</name>
</gene>
<evidence type="ECO:0000256" key="1">
    <source>
        <dbReference type="SAM" id="MobiDB-lite"/>
    </source>
</evidence>
<organism evidence="2 3">
    <name type="scientific">Habropoda laboriosa</name>
    <dbReference type="NCBI Taxonomy" id="597456"/>
    <lineage>
        <taxon>Eukaryota</taxon>
        <taxon>Metazoa</taxon>
        <taxon>Ecdysozoa</taxon>
        <taxon>Arthropoda</taxon>
        <taxon>Hexapoda</taxon>
        <taxon>Insecta</taxon>
        <taxon>Pterygota</taxon>
        <taxon>Neoptera</taxon>
        <taxon>Endopterygota</taxon>
        <taxon>Hymenoptera</taxon>
        <taxon>Apocrita</taxon>
        <taxon>Aculeata</taxon>
        <taxon>Apoidea</taxon>
        <taxon>Anthophila</taxon>
        <taxon>Apidae</taxon>
        <taxon>Habropoda</taxon>
    </lineage>
</organism>
<dbReference type="Proteomes" id="UP000053825">
    <property type="component" value="Unassembled WGS sequence"/>
</dbReference>
<evidence type="ECO:0000313" key="2">
    <source>
        <dbReference type="EMBL" id="KOC66848.1"/>
    </source>
</evidence>
<proteinExistence type="predicted"/>
<dbReference type="EMBL" id="KQ414638">
    <property type="protein sequence ID" value="KOC66848.1"/>
    <property type="molecule type" value="Genomic_DNA"/>
</dbReference>
<name>A0A0L7R7Q1_9HYME</name>
<dbReference type="AlphaFoldDB" id="A0A0L7R7Q1"/>
<feature type="region of interest" description="Disordered" evidence="1">
    <location>
        <begin position="1"/>
        <end position="38"/>
    </location>
</feature>